<comment type="caution">
    <text evidence="1">The sequence shown here is derived from an EMBL/GenBank/DDBJ whole genome shotgun (WGS) entry which is preliminary data.</text>
</comment>
<dbReference type="Gene3D" id="3.10.10.10">
    <property type="entry name" value="HIV Type 1 Reverse Transcriptase, subunit A, domain 1"/>
    <property type="match status" value="1"/>
</dbReference>
<dbReference type="PANTHER" id="PTHR35046">
    <property type="entry name" value="ZINC KNUCKLE (CCHC-TYPE) FAMILY PROTEIN"/>
    <property type="match status" value="1"/>
</dbReference>
<reference evidence="1" key="1">
    <citation type="submission" date="2018-05" db="EMBL/GenBank/DDBJ databases">
        <title>Draft genome of Mucuna pruriens seed.</title>
        <authorList>
            <person name="Nnadi N.E."/>
            <person name="Vos R."/>
            <person name="Hasami M.H."/>
            <person name="Devisetty U.K."/>
            <person name="Aguiy J.C."/>
        </authorList>
    </citation>
    <scope>NUCLEOTIDE SEQUENCE [LARGE SCALE GENOMIC DNA]</scope>
    <source>
        <strain evidence="1">JCA_2017</strain>
    </source>
</reference>
<dbReference type="Proteomes" id="UP000257109">
    <property type="component" value="Unassembled WGS sequence"/>
</dbReference>
<feature type="non-terminal residue" evidence="1">
    <location>
        <position position="1"/>
    </location>
</feature>
<dbReference type="AlphaFoldDB" id="A0A371GYS3"/>
<dbReference type="SUPFAM" id="SSF56672">
    <property type="entry name" value="DNA/RNA polymerases"/>
    <property type="match status" value="1"/>
</dbReference>
<organism evidence="1 2">
    <name type="scientific">Mucuna pruriens</name>
    <name type="common">Velvet bean</name>
    <name type="synonym">Dolichos pruriens</name>
    <dbReference type="NCBI Taxonomy" id="157652"/>
    <lineage>
        <taxon>Eukaryota</taxon>
        <taxon>Viridiplantae</taxon>
        <taxon>Streptophyta</taxon>
        <taxon>Embryophyta</taxon>
        <taxon>Tracheophyta</taxon>
        <taxon>Spermatophyta</taxon>
        <taxon>Magnoliopsida</taxon>
        <taxon>eudicotyledons</taxon>
        <taxon>Gunneridae</taxon>
        <taxon>Pentapetalae</taxon>
        <taxon>rosids</taxon>
        <taxon>fabids</taxon>
        <taxon>Fabales</taxon>
        <taxon>Fabaceae</taxon>
        <taxon>Papilionoideae</taxon>
        <taxon>50 kb inversion clade</taxon>
        <taxon>NPAAA clade</taxon>
        <taxon>indigoferoid/millettioid clade</taxon>
        <taxon>Phaseoleae</taxon>
        <taxon>Mucuna</taxon>
    </lineage>
</organism>
<feature type="non-terminal residue" evidence="1">
    <location>
        <position position="107"/>
    </location>
</feature>
<proteinExistence type="predicted"/>
<gene>
    <name evidence="1" type="ORF">CR513_21765</name>
</gene>
<protein>
    <submittedName>
        <fullName evidence="1">Uncharacterized protein</fullName>
    </submittedName>
</protein>
<accession>A0A371GYS3</accession>
<evidence type="ECO:0000313" key="1">
    <source>
        <dbReference type="EMBL" id="RDX95685.1"/>
    </source>
</evidence>
<dbReference type="EMBL" id="QJKJ01004065">
    <property type="protein sequence ID" value="RDX95685.1"/>
    <property type="molecule type" value="Genomic_DNA"/>
</dbReference>
<sequence length="107" mass="12419">VQGNFPKKIPHGFPPIKGSEHQIDFVPCNSLPNHPSYRENLKELNEIQEQVTQFLNKVLVSESMSLYAISIILVLKKDGTWYLTTRYRYLIPCLDDLLDELHGLYVF</sequence>
<keyword evidence="2" id="KW-1185">Reference proteome</keyword>
<dbReference type="OrthoDB" id="1436110at2759"/>
<evidence type="ECO:0000313" key="2">
    <source>
        <dbReference type="Proteomes" id="UP000257109"/>
    </source>
</evidence>
<dbReference type="PANTHER" id="PTHR35046:SF9">
    <property type="entry name" value="RNA-DIRECTED DNA POLYMERASE"/>
    <property type="match status" value="1"/>
</dbReference>
<name>A0A371GYS3_MUCPR</name>
<dbReference type="InterPro" id="IPR043502">
    <property type="entry name" value="DNA/RNA_pol_sf"/>
</dbReference>